<gene>
    <name evidence="1" type="ORF">JOC77_004237</name>
</gene>
<organism evidence="1 2">
    <name type="scientific">Peribacillus deserti</name>
    <dbReference type="NCBI Taxonomy" id="673318"/>
    <lineage>
        <taxon>Bacteria</taxon>
        <taxon>Bacillati</taxon>
        <taxon>Bacillota</taxon>
        <taxon>Bacilli</taxon>
        <taxon>Bacillales</taxon>
        <taxon>Bacillaceae</taxon>
        <taxon>Peribacillus</taxon>
    </lineage>
</organism>
<dbReference type="EMBL" id="JAFBFI010000035">
    <property type="protein sequence ID" value="MBM7694760.1"/>
    <property type="molecule type" value="Genomic_DNA"/>
</dbReference>
<dbReference type="RefSeq" id="WP_204548124.1">
    <property type="nucleotide sequence ID" value="NZ_JAFBFI010000035.1"/>
</dbReference>
<evidence type="ECO:0008006" key="3">
    <source>
        <dbReference type="Google" id="ProtNLM"/>
    </source>
</evidence>
<reference evidence="1 2" key="1">
    <citation type="submission" date="2021-01" db="EMBL/GenBank/DDBJ databases">
        <title>Genomic Encyclopedia of Type Strains, Phase IV (KMG-IV): sequencing the most valuable type-strain genomes for metagenomic binning, comparative biology and taxonomic classification.</title>
        <authorList>
            <person name="Goeker M."/>
        </authorList>
    </citation>
    <scope>NUCLEOTIDE SEQUENCE [LARGE SCALE GENOMIC DNA]</scope>
    <source>
        <strain evidence="1 2">DSM 105482</strain>
    </source>
</reference>
<keyword evidence="2" id="KW-1185">Reference proteome</keyword>
<sequence>MKRKKKRLVLYLAVLLLLLLVITNPTNNQFENWAKKELADDGKIEGFGKQLYVDAQFESVLDRKNYILFSVYKGKAKKLGNPINF</sequence>
<comment type="caution">
    <text evidence="1">The sequence shown here is derived from an EMBL/GenBank/DDBJ whole genome shotgun (WGS) entry which is preliminary data.</text>
</comment>
<protein>
    <recommendedName>
        <fullName evidence="3">DUF4359 domain-containing protein</fullName>
    </recommendedName>
</protein>
<evidence type="ECO:0000313" key="2">
    <source>
        <dbReference type="Proteomes" id="UP000823486"/>
    </source>
</evidence>
<dbReference type="Proteomes" id="UP000823486">
    <property type="component" value="Unassembled WGS sequence"/>
</dbReference>
<name>A0ABS2QNM0_9BACI</name>
<accession>A0ABS2QNM0</accession>
<proteinExistence type="predicted"/>
<evidence type="ECO:0000313" key="1">
    <source>
        <dbReference type="EMBL" id="MBM7694760.1"/>
    </source>
</evidence>